<accession>A0A7S1ZIV0</accession>
<dbReference type="EMBL" id="HBGN01025307">
    <property type="protein sequence ID" value="CAD9340285.1"/>
    <property type="molecule type" value="Transcribed_RNA"/>
</dbReference>
<dbReference type="AlphaFoldDB" id="A0A7S1ZIV0"/>
<feature type="region of interest" description="Disordered" evidence="1">
    <location>
        <begin position="26"/>
        <end position="55"/>
    </location>
</feature>
<dbReference type="Gene3D" id="2.30.29.30">
    <property type="entry name" value="Pleckstrin-homology domain (PH domain)/Phosphotyrosine-binding domain (PTB)"/>
    <property type="match status" value="1"/>
</dbReference>
<sequence length="497" mass="55362">MTSSLSTNNNSDGATLTTKESSDDSAFFYPQQHHNNSNNDNVNGQHGGNANGADNFTSLGARGLSARGLENASFLYPNKSDTDSDNANVNTNNVTNYIPVSARGLNHQQSGLYQVDNYTTSKDEARLGWEKRKIANEQKLIARQKQREQFSLMRARKIQQLRQQQVQRRQLQLQPPAPLHNNTATTARSYSYNNETSSNVNLGEESISFTSPVPSCTSPPTIAPSNTFASSYTDNYSFTNIATAKSFSSTTATTAGSEVPSLPHNHNSDTTTTMSSLTSSDGYTASSSVAVQERRRSQGPSPIHPSPAFVLPDETLITLTMSQLRSAQGIKLMAYGTKCKPRYMILRLKKISTTKTVRHFVTWQAATIAHVTSTPSSKSKKKEGEEVLVYGTIHDINISDVLYIDIGKETSALRRVENKKLKQEECFSLLTKNGSLDLRVMPMKKEEKEIKEKTYLFHKEKRNALVSCFCLLMDEVHQDNWRALYYNVRNNRNSSSH</sequence>
<feature type="compositionally biased region" description="Low complexity" evidence="1">
    <location>
        <begin position="31"/>
        <end position="44"/>
    </location>
</feature>
<evidence type="ECO:0000256" key="1">
    <source>
        <dbReference type="SAM" id="MobiDB-lite"/>
    </source>
</evidence>
<feature type="compositionally biased region" description="Low complexity" evidence="1">
    <location>
        <begin position="268"/>
        <end position="280"/>
    </location>
</feature>
<gene>
    <name evidence="2" type="ORF">DBRI1063_LOCUS16195</name>
</gene>
<feature type="region of interest" description="Disordered" evidence="1">
    <location>
        <begin position="253"/>
        <end position="308"/>
    </location>
</feature>
<proteinExistence type="predicted"/>
<feature type="region of interest" description="Disordered" evidence="1">
    <location>
        <begin position="1"/>
        <end position="20"/>
    </location>
</feature>
<organism evidence="2">
    <name type="scientific">Ditylum brightwellii</name>
    <dbReference type="NCBI Taxonomy" id="49249"/>
    <lineage>
        <taxon>Eukaryota</taxon>
        <taxon>Sar</taxon>
        <taxon>Stramenopiles</taxon>
        <taxon>Ochrophyta</taxon>
        <taxon>Bacillariophyta</taxon>
        <taxon>Mediophyceae</taxon>
        <taxon>Lithodesmiophycidae</taxon>
        <taxon>Lithodesmiales</taxon>
        <taxon>Lithodesmiaceae</taxon>
        <taxon>Ditylum</taxon>
    </lineage>
</organism>
<dbReference type="InterPro" id="IPR011993">
    <property type="entry name" value="PH-like_dom_sf"/>
</dbReference>
<protein>
    <submittedName>
        <fullName evidence="2">Uncharacterized protein</fullName>
    </submittedName>
</protein>
<feature type="compositionally biased region" description="Polar residues" evidence="1">
    <location>
        <begin position="1"/>
        <end position="19"/>
    </location>
</feature>
<evidence type="ECO:0000313" key="2">
    <source>
        <dbReference type="EMBL" id="CAD9340285.1"/>
    </source>
</evidence>
<name>A0A7S1ZIV0_9STRA</name>
<feature type="region of interest" description="Disordered" evidence="1">
    <location>
        <begin position="175"/>
        <end position="198"/>
    </location>
</feature>
<reference evidence="2" key="1">
    <citation type="submission" date="2021-01" db="EMBL/GenBank/DDBJ databases">
        <authorList>
            <person name="Corre E."/>
            <person name="Pelletier E."/>
            <person name="Niang G."/>
            <person name="Scheremetjew M."/>
            <person name="Finn R."/>
            <person name="Kale V."/>
            <person name="Holt S."/>
            <person name="Cochrane G."/>
            <person name="Meng A."/>
            <person name="Brown T."/>
            <person name="Cohen L."/>
        </authorList>
    </citation>
    <scope>NUCLEOTIDE SEQUENCE</scope>
    <source>
        <strain evidence="2">Pop2</strain>
    </source>
</reference>
<feature type="compositionally biased region" description="Polar residues" evidence="1">
    <location>
        <begin position="281"/>
        <end position="290"/>
    </location>
</feature>
<feature type="compositionally biased region" description="Polar residues" evidence="1">
    <location>
        <begin position="180"/>
        <end position="198"/>
    </location>
</feature>